<dbReference type="AlphaFoldDB" id="A0A1G8MNI1"/>
<name>A0A1G8MNI1_9BACI</name>
<evidence type="ECO:0000313" key="3">
    <source>
        <dbReference type="EMBL" id="SDI69579.1"/>
    </source>
</evidence>
<dbReference type="GO" id="GO:0042781">
    <property type="term" value="F:3'-tRNA processing endoribonuclease activity"/>
    <property type="evidence" value="ECO:0007669"/>
    <property type="project" value="TreeGrafter"/>
</dbReference>
<proteinExistence type="predicted"/>
<dbReference type="SUPFAM" id="SSF56281">
    <property type="entry name" value="Metallo-hydrolase/oxidoreductase"/>
    <property type="match status" value="1"/>
</dbReference>
<dbReference type="InterPro" id="IPR036866">
    <property type="entry name" value="RibonucZ/Hydroxyglut_hydro"/>
</dbReference>
<sequence>MKVTVVGYWHAFPQKGEAASGYLVEHNNYRVLIDCGSGVVSQLQHYCNLDELDAVVISHYHNDHIGDIGALHYFRLLQPYISNKGVKPFGIYGHQEDAEGFKKLSFKDVVNANAYTPNDQLELGPFIFSFYKTTHPAACYAMKIEAGGSTLFYTADTGYMPELAEAAKGSQLMIAECSLYKGQDGAPAGHMNSVEAGGLARLAEVPALLLTHLPHFGDHSRLVKEAQAECPGISVETAKSGWTITL</sequence>
<dbReference type="Pfam" id="PF12706">
    <property type="entry name" value="Lactamase_B_2"/>
    <property type="match status" value="1"/>
</dbReference>
<dbReference type="STRING" id="930129.SAMN05216352_110125"/>
<dbReference type="InterPro" id="IPR001279">
    <property type="entry name" value="Metallo-B-lactamas"/>
</dbReference>
<dbReference type="OrthoDB" id="9794898at2"/>
<keyword evidence="4" id="KW-1185">Reference proteome</keyword>
<reference evidence="3 4" key="1">
    <citation type="submission" date="2016-10" db="EMBL/GenBank/DDBJ databases">
        <authorList>
            <person name="de Groot N.N."/>
        </authorList>
    </citation>
    <scope>NUCLEOTIDE SEQUENCE [LARGE SCALE GENOMIC DNA]</scope>
    <source>
        <strain evidence="4">P4B,CCM 7963,CECT 7998,DSM 25260,IBRC-M 10614,KCTC 13821</strain>
    </source>
</reference>
<keyword evidence="1" id="KW-0862">Zinc</keyword>
<dbReference type="RefSeq" id="WP_091586856.1">
    <property type="nucleotide sequence ID" value="NZ_FNDU01000010.1"/>
</dbReference>
<protein>
    <submittedName>
        <fullName evidence="3">Ribonuclease BN, tRNA processing enzyme</fullName>
    </submittedName>
</protein>
<dbReference type="Gene3D" id="3.60.15.10">
    <property type="entry name" value="Ribonuclease Z/Hydroxyacylglutathione hydrolase-like"/>
    <property type="match status" value="1"/>
</dbReference>
<feature type="domain" description="Metallo-beta-lactamase" evidence="2">
    <location>
        <begin position="18"/>
        <end position="212"/>
    </location>
</feature>
<dbReference type="SMART" id="SM00849">
    <property type="entry name" value="Lactamase_B"/>
    <property type="match status" value="1"/>
</dbReference>
<dbReference type="EMBL" id="FNDU01000010">
    <property type="protein sequence ID" value="SDI69579.1"/>
    <property type="molecule type" value="Genomic_DNA"/>
</dbReference>
<evidence type="ECO:0000256" key="1">
    <source>
        <dbReference type="ARBA" id="ARBA00022833"/>
    </source>
</evidence>
<dbReference type="Proteomes" id="UP000199017">
    <property type="component" value="Unassembled WGS sequence"/>
</dbReference>
<dbReference type="PANTHER" id="PTHR46018">
    <property type="entry name" value="ZINC PHOSPHODIESTERASE ELAC PROTEIN 1"/>
    <property type="match status" value="1"/>
</dbReference>
<accession>A0A1G8MNI1</accession>
<dbReference type="CDD" id="cd07716">
    <property type="entry name" value="RNaseZ_short-form-like_MBL-fold"/>
    <property type="match status" value="1"/>
</dbReference>
<evidence type="ECO:0000259" key="2">
    <source>
        <dbReference type="SMART" id="SM00849"/>
    </source>
</evidence>
<organism evidence="3 4">
    <name type="scientific">Alteribacillus bidgolensis</name>
    <dbReference type="NCBI Taxonomy" id="930129"/>
    <lineage>
        <taxon>Bacteria</taxon>
        <taxon>Bacillati</taxon>
        <taxon>Bacillota</taxon>
        <taxon>Bacilli</taxon>
        <taxon>Bacillales</taxon>
        <taxon>Bacillaceae</taxon>
        <taxon>Alteribacillus</taxon>
    </lineage>
</organism>
<evidence type="ECO:0000313" key="4">
    <source>
        <dbReference type="Proteomes" id="UP000199017"/>
    </source>
</evidence>
<dbReference type="PANTHER" id="PTHR46018:SF4">
    <property type="entry name" value="METALLO-HYDROLASE YHFI-RELATED"/>
    <property type="match status" value="1"/>
</dbReference>
<gene>
    <name evidence="3" type="ORF">SAMN05216352_110125</name>
</gene>